<dbReference type="Gene3D" id="3.40.50.1820">
    <property type="entry name" value="alpha/beta hydrolase"/>
    <property type="match status" value="1"/>
</dbReference>
<dbReference type="Pfam" id="PF00135">
    <property type="entry name" value="COesterase"/>
    <property type="match status" value="1"/>
</dbReference>
<keyword evidence="2 3" id="KW-0378">Hydrolase</keyword>
<gene>
    <name evidence="5" type="ORF">BGW36DRAFT_423000</name>
</gene>
<feature type="domain" description="Carboxylesterase type B" evidence="4">
    <location>
        <begin position="11"/>
        <end position="520"/>
    </location>
</feature>
<accession>A0AAD4KXM8</accession>
<dbReference type="GO" id="GO:0052689">
    <property type="term" value="F:carboxylic ester hydrolase activity"/>
    <property type="evidence" value="ECO:0007669"/>
    <property type="project" value="TreeGrafter"/>
</dbReference>
<evidence type="ECO:0000313" key="6">
    <source>
        <dbReference type="Proteomes" id="UP001201262"/>
    </source>
</evidence>
<dbReference type="PROSITE" id="PS00941">
    <property type="entry name" value="CARBOXYLESTERASE_B_2"/>
    <property type="match status" value="1"/>
</dbReference>
<evidence type="ECO:0000256" key="3">
    <source>
        <dbReference type="RuleBase" id="RU361235"/>
    </source>
</evidence>
<evidence type="ECO:0000256" key="1">
    <source>
        <dbReference type="ARBA" id="ARBA00005964"/>
    </source>
</evidence>
<dbReference type="PANTHER" id="PTHR43918">
    <property type="entry name" value="ACETYLCHOLINESTERASE"/>
    <property type="match status" value="1"/>
</dbReference>
<dbReference type="EC" id="3.1.1.-" evidence="3"/>
<dbReference type="InterPro" id="IPR002018">
    <property type="entry name" value="CarbesteraseB"/>
</dbReference>
<organism evidence="5 6">
    <name type="scientific">Talaromyces proteolyticus</name>
    <dbReference type="NCBI Taxonomy" id="1131652"/>
    <lineage>
        <taxon>Eukaryota</taxon>
        <taxon>Fungi</taxon>
        <taxon>Dikarya</taxon>
        <taxon>Ascomycota</taxon>
        <taxon>Pezizomycotina</taxon>
        <taxon>Eurotiomycetes</taxon>
        <taxon>Eurotiomycetidae</taxon>
        <taxon>Eurotiales</taxon>
        <taxon>Trichocomaceae</taxon>
        <taxon>Talaromyces</taxon>
        <taxon>Talaromyces sect. Bacilispori</taxon>
    </lineage>
</organism>
<dbReference type="EMBL" id="JAJTJA010000002">
    <property type="protein sequence ID" value="KAH8703436.1"/>
    <property type="molecule type" value="Genomic_DNA"/>
</dbReference>
<comment type="caution">
    <text evidence="5">The sequence shown here is derived from an EMBL/GenBank/DDBJ whole genome shotgun (WGS) entry which is preliminary data.</text>
</comment>
<protein>
    <recommendedName>
        <fullName evidence="3">Carboxylic ester hydrolase</fullName>
        <ecNumber evidence="3">3.1.1.-</ecNumber>
    </recommendedName>
</protein>
<evidence type="ECO:0000259" key="4">
    <source>
        <dbReference type="Pfam" id="PF00135"/>
    </source>
</evidence>
<keyword evidence="6" id="KW-1185">Reference proteome</keyword>
<dbReference type="PROSITE" id="PS00122">
    <property type="entry name" value="CARBOXYLESTERASE_B_1"/>
    <property type="match status" value="1"/>
</dbReference>
<dbReference type="Proteomes" id="UP001201262">
    <property type="component" value="Unassembled WGS sequence"/>
</dbReference>
<name>A0AAD4KXM8_9EURO</name>
<dbReference type="RefSeq" id="XP_046076454.1">
    <property type="nucleotide sequence ID" value="XM_046219774.1"/>
</dbReference>
<sequence>MSPSCQYELTEIIPTTNGPIRGFVSDGMRQFLGIPYASPPTGELRWRPPVAPIAWEEPLESVSFGNVCAQHTPSFPGFGHTSYTEDCLYLNVFTPAHSRREPEGSKKLPVMAFIHGGGFSSGASNDYNPIRLVNDGNVVFVSLNYRVNIFGFFSHPAINAEDHPSGNYGILDQQFALTWIQRNIEVFGGDATNVTIFGESAGGASVMAHMVSPGSIGLFHKVIIQSGGSPPTMPFPTIESLEKQGIGLASAAGCKEQIPRQLRLIATKDIMAADALPDDTFGLGKFPFGLMEDGEVVPKSLREKFSTGQFSRVPMIIGVNRDEFSWFQAMIELRSGKVVSADFYPQILTDTIDLLNTLHLNGVIVPSDAISQVLELYPAGSHPSASRALAAAIGDAGLISTAGRRTTRVMAQHVTEVYAYEFDVPDSPSPWPEVSFPYGSAHTIELQYLFPLFRGGSGKAQPLTDSQQQLARQMVHYWTTFAHRGTPNFVDDSAKRVSPSHWLAYKAKDDNIMLLCTPTPHMTNEWGVRHNSDFWDSFY</sequence>
<proteinExistence type="inferred from homology"/>
<evidence type="ECO:0000313" key="5">
    <source>
        <dbReference type="EMBL" id="KAH8703436.1"/>
    </source>
</evidence>
<dbReference type="PANTHER" id="PTHR43918:SF4">
    <property type="entry name" value="CARBOXYLIC ESTER HYDROLASE"/>
    <property type="match status" value="1"/>
</dbReference>
<dbReference type="GeneID" id="70250061"/>
<dbReference type="InterPro" id="IPR019819">
    <property type="entry name" value="Carboxylesterase_B_CS"/>
</dbReference>
<evidence type="ECO:0000256" key="2">
    <source>
        <dbReference type="ARBA" id="ARBA00022801"/>
    </source>
</evidence>
<dbReference type="InterPro" id="IPR029058">
    <property type="entry name" value="AB_hydrolase_fold"/>
</dbReference>
<reference evidence="5" key="1">
    <citation type="submission" date="2021-12" db="EMBL/GenBank/DDBJ databases">
        <title>Convergent genome expansion in fungi linked to evolution of root-endophyte symbiosis.</title>
        <authorList>
            <consortium name="DOE Joint Genome Institute"/>
            <person name="Ke Y.-H."/>
            <person name="Bonito G."/>
            <person name="Liao H.-L."/>
            <person name="Looney B."/>
            <person name="Rojas-Flechas A."/>
            <person name="Nash J."/>
            <person name="Hameed K."/>
            <person name="Schadt C."/>
            <person name="Martin F."/>
            <person name="Crous P.W."/>
            <person name="Miettinen O."/>
            <person name="Magnuson J.K."/>
            <person name="Labbe J."/>
            <person name="Jacobson D."/>
            <person name="Doktycz M.J."/>
            <person name="Veneault-Fourrey C."/>
            <person name="Kuo A."/>
            <person name="Mondo S."/>
            <person name="Calhoun S."/>
            <person name="Riley R."/>
            <person name="Ohm R."/>
            <person name="LaButti K."/>
            <person name="Andreopoulos B."/>
            <person name="Pangilinan J."/>
            <person name="Nolan M."/>
            <person name="Tritt A."/>
            <person name="Clum A."/>
            <person name="Lipzen A."/>
            <person name="Daum C."/>
            <person name="Barry K."/>
            <person name="Grigoriev I.V."/>
            <person name="Vilgalys R."/>
        </authorList>
    </citation>
    <scope>NUCLEOTIDE SEQUENCE</scope>
    <source>
        <strain evidence="5">PMI_201</strain>
    </source>
</reference>
<dbReference type="AlphaFoldDB" id="A0AAD4KXM8"/>
<comment type="similarity">
    <text evidence="1 3">Belongs to the type-B carboxylesterase/lipase family.</text>
</comment>
<dbReference type="InterPro" id="IPR019826">
    <property type="entry name" value="Carboxylesterase_B_AS"/>
</dbReference>
<dbReference type="InterPro" id="IPR050654">
    <property type="entry name" value="AChE-related_enzymes"/>
</dbReference>
<dbReference type="SUPFAM" id="SSF53474">
    <property type="entry name" value="alpha/beta-Hydrolases"/>
    <property type="match status" value="1"/>
</dbReference>